<feature type="signal peptide" evidence="1">
    <location>
        <begin position="1"/>
        <end position="27"/>
    </location>
</feature>
<accession>A0A183CMX3</accession>
<keyword evidence="2" id="KW-1185">Reference proteome</keyword>
<dbReference type="WBParaSite" id="GPLIN_001423000">
    <property type="protein sequence ID" value="GPLIN_001423000"/>
    <property type="gene ID" value="GPLIN_001423000"/>
</dbReference>
<evidence type="ECO:0000313" key="3">
    <source>
        <dbReference type="WBParaSite" id="GPLIN_001423000"/>
    </source>
</evidence>
<protein>
    <submittedName>
        <fullName evidence="3">Uncharacterized protein</fullName>
    </submittedName>
</protein>
<sequence length="72" mass="8171">MFQLCLKTVFGLVFFTILSTLIQPMCAFNNLVGGTTDEHILDEPKEIVRQLRIAETGYLKAAQQLAQLRQIM</sequence>
<keyword evidence="1" id="KW-0732">Signal</keyword>
<evidence type="ECO:0000313" key="2">
    <source>
        <dbReference type="Proteomes" id="UP000050741"/>
    </source>
</evidence>
<name>A0A183CMX3_GLOPA</name>
<feature type="chain" id="PRO_5041687131" evidence="1">
    <location>
        <begin position="28"/>
        <end position="72"/>
    </location>
</feature>
<dbReference type="Proteomes" id="UP000050741">
    <property type="component" value="Unassembled WGS sequence"/>
</dbReference>
<evidence type="ECO:0000256" key="1">
    <source>
        <dbReference type="SAM" id="SignalP"/>
    </source>
</evidence>
<dbReference type="AlphaFoldDB" id="A0A183CMX3"/>
<reference evidence="2" key="1">
    <citation type="submission" date="2014-05" db="EMBL/GenBank/DDBJ databases">
        <title>The genome and life-stage specific transcriptomes of Globodera pallida elucidate key aspects of plant parasitism by a cyst nematode.</title>
        <authorList>
            <person name="Cotton J.A."/>
            <person name="Lilley C.J."/>
            <person name="Jones L.M."/>
            <person name="Kikuchi T."/>
            <person name="Reid A.J."/>
            <person name="Thorpe P."/>
            <person name="Tsai I.J."/>
            <person name="Beasley H."/>
            <person name="Blok V."/>
            <person name="Cock P.J.A."/>
            <person name="Van den Akker S.E."/>
            <person name="Holroyd N."/>
            <person name="Hunt M."/>
            <person name="Mantelin S."/>
            <person name="Naghra H."/>
            <person name="Pain A."/>
            <person name="Palomares-Rius J.E."/>
            <person name="Zarowiecki M."/>
            <person name="Berriman M."/>
            <person name="Jones J.T."/>
            <person name="Urwin P.E."/>
        </authorList>
    </citation>
    <scope>NUCLEOTIDE SEQUENCE [LARGE SCALE GENOMIC DNA]</scope>
    <source>
        <strain evidence="2">Lindley</strain>
    </source>
</reference>
<organism evidence="2 3">
    <name type="scientific">Globodera pallida</name>
    <name type="common">Potato cyst nematode worm</name>
    <name type="synonym">Heterodera pallida</name>
    <dbReference type="NCBI Taxonomy" id="36090"/>
    <lineage>
        <taxon>Eukaryota</taxon>
        <taxon>Metazoa</taxon>
        <taxon>Ecdysozoa</taxon>
        <taxon>Nematoda</taxon>
        <taxon>Chromadorea</taxon>
        <taxon>Rhabditida</taxon>
        <taxon>Tylenchina</taxon>
        <taxon>Tylenchomorpha</taxon>
        <taxon>Tylenchoidea</taxon>
        <taxon>Heteroderidae</taxon>
        <taxon>Heteroderinae</taxon>
        <taxon>Globodera</taxon>
    </lineage>
</organism>
<reference evidence="3" key="2">
    <citation type="submission" date="2016-06" db="UniProtKB">
        <authorList>
            <consortium name="WormBaseParasite"/>
        </authorList>
    </citation>
    <scope>IDENTIFICATION</scope>
</reference>
<proteinExistence type="predicted"/>